<keyword evidence="3" id="KW-1185">Reference proteome</keyword>
<dbReference type="AlphaFoldDB" id="A0A8J5CPM6"/>
<evidence type="ECO:0000256" key="1">
    <source>
        <dbReference type="SAM" id="MobiDB-lite"/>
    </source>
</evidence>
<sequence>MATAKRRREEPADDGFTLVQRERFRVKRPPSPQPSGATASERPILVWRIVKHDDIPGPYQLVRWLESELQLALKVDVSASGEFLLRGATRDADRHPPGSS</sequence>
<dbReference type="EMBL" id="JACEEZ010018767">
    <property type="protein sequence ID" value="KAG0716551.1"/>
    <property type="molecule type" value="Genomic_DNA"/>
</dbReference>
<reference evidence="2" key="1">
    <citation type="submission" date="2020-07" db="EMBL/GenBank/DDBJ databases">
        <title>The High-quality genome of the commercially important snow crab, Chionoecetes opilio.</title>
        <authorList>
            <person name="Jeong J.-H."/>
            <person name="Ryu S."/>
        </authorList>
    </citation>
    <scope>NUCLEOTIDE SEQUENCE</scope>
    <source>
        <strain evidence="2">MADBK_172401_WGS</strain>
        <tissue evidence="2">Digestive gland</tissue>
    </source>
</reference>
<evidence type="ECO:0000313" key="3">
    <source>
        <dbReference type="Proteomes" id="UP000770661"/>
    </source>
</evidence>
<feature type="region of interest" description="Disordered" evidence="1">
    <location>
        <begin position="1"/>
        <end position="40"/>
    </location>
</feature>
<protein>
    <submittedName>
        <fullName evidence="2">Uncharacterized protein</fullName>
    </submittedName>
</protein>
<dbReference type="Proteomes" id="UP000770661">
    <property type="component" value="Unassembled WGS sequence"/>
</dbReference>
<evidence type="ECO:0000313" key="2">
    <source>
        <dbReference type="EMBL" id="KAG0716551.1"/>
    </source>
</evidence>
<gene>
    <name evidence="2" type="ORF">GWK47_009420</name>
</gene>
<proteinExistence type="predicted"/>
<accession>A0A8J5CPM6</accession>
<name>A0A8J5CPM6_CHIOP</name>
<organism evidence="2 3">
    <name type="scientific">Chionoecetes opilio</name>
    <name type="common">Atlantic snow crab</name>
    <name type="synonym">Cancer opilio</name>
    <dbReference type="NCBI Taxonomy" id="41210"/>
    <lineage>
        <taxon>Eukaryota</taxon>
        <taxon>Metazoa</taxon>
        <taxon>Ecdysozoa</taxon>
        <taxon>Arthropoda</taxon>
        <taxon>Crustacea</taxon>
        <taxon>Multicrustacea</taxon>
        <taxon>Malacostraca</taxon>
        <taxon>Eumalacostraca</taxon>
        <taxon>Eucarida</taxon>
        <taxon>Decapoda</taxon>
        <taxon>Pleocyemata</taxon>
        <taxon>Brachyura</taxon>
        <taxon>Eubrachyura</taxon>
        <taxon>Majoidea</taxon>
        <taxon>Majidae</taxon>
        <taxon>Chionoecetes</taxon>
    </lineage>
</organism>
<comment type="caution">
    <text evidence="2">The sequence shown here is derived from an EMBL/GenBank/DDBJ whole genome shotgun (WGS) entry which is preliminary data.</text>
</comment>